<proteinExistence type="predicted"/>
<evidence type="ECO:0000313" key="2">
    <source>
        <dbReference type="EMBL" id="XCH43068.1"/>
    </source>
</evidence>
<name>A0AAU8GNK0_9CAUD</name>
<evidence type="ECO:0000256" key="1">
    <source>
        <dbReference type="SAM" id="MobiDB-lite"/>
    </source>
</evidence>
<reference evidence="2" key="1">
    <citation type="submission" date="2024-04" db="EMBL/GenBank/DDBJ databases">
        <authorList>
            <person name="Asai D.J."/>
            <person name="Lewis C.M."/>
            <person name="Viland M.D."/>
            <person name="Garlena R.A."/>
            <person name="Russell D.A."/>
            <person name="Jacobs-Sera D."/>
            <person name="Hatfull G.F."/>
        </authorList>
    </citation>
    <scope>NUCLEOTIDE SEQUENCE</scope>
</reference>
<organism evidence="2">
    <name type="scientific">Mycobacterium phage JustASigh</name>
    <dbReference type="NCBI Taxonomy" id="3158894"/>
    <lineage>
        <taxon>Viruses</taxon>
        <taxon>Duplodnaviria</taxon>
        <taxon>Heunggongvirae</taxon>
        <taxon>Uroviricota</taxon>
        <taxon>Caudoviricetes</taxon>
    </lineage>
</organism>
<feature type="compositionally biased region" description="Polar residues" evidence="1">
    <location>
        <begin position="15"/>
        <end position="32"/>
    </location>
</feature>
<dbReference type="EMBL" id="PP750961">
    <property type="protein sequence ID" value="XCH43068.1"/>
    <property type="molecule type" value="Genomic_DNA"/>
</dbReference>
<accession>A0AAU8GNK0</accession>
<gene>
    <name evidence="2" type="primary">90</name>
    <name evidence="2" type="ORF">PBI_JUSTASIGH_90</name>
</gene>
<sequence>MTNGPHLTQPARPHSTPTLKPETSSAISSTSLGPPDAGPRRVRILGRGERNGIWLCDGPRGYRVYYAWLGEEAGGWHTSIGRYPMWAPSQIGTRNVDARTITGDRDKDLCLYQFDELVRLGEPAYLFGPNGEVLPLPRYMAGIYR</sequence>
<protein>
    <recommendedName>
        <fullName evidence="3">Minor tail protein</fullName>
    </recommendedName>
</protein>
<evidence type="ECO:0008006" key="3">
    <source>
        <dbReference type="Google" id="ProtNLM"/>
    </source>
</evidence>
<feature type="region of interest" description="Disordered" evidence="1">
    <location>
        <begin position="1"/>
        <end position="41"/>
    </location>
</feature>